<comment type="caution">
    <text evidence="2">The sequence shown here is derived from an EMBL/GenBank/DDBJ whole genome shotgun (WGS) entry which is preliminary data.</text>
</comment>
<dbReference type="EMBL" id="JBIAMX010000014">
    <property type="protein sequence ID" value="MFF0545474.1"/>
    <property type="molecule type" value="Genomic_DNA"/>
</dbReference>
<evidence type="ECO:0000313" key="2">
    <source>
        <dbReference type="EMBL" id="MFF0545474.1"/>
    </source>
</evidence>
<feature type="transmembrane region" description="Helical" evidence="1">
    <location>
        <begin position="402"/>
        <end position="420"/>
    </location>
</feature>
<sequence>MSSPLSGAERAELERLRAKENARGHRWRWAGVALLLLLTGVLALGSVAARYVHSQVYDTDRYVATIGPLASDPAIRAELADKLTRAVTDRVDIEELTAEAIEALSEDSPRLAERPRAKQALKSLPPLLAEQVHSAVERTATQLVSSAEFAEAWDAANRRAHEILVAVIDGESRRGVEVSDDGTISVSLEPFVAEVQQRLQARGIELASKIPPVDVTVEVFHATELPEYRAWVRALDRAASILPWLTLLAAAGAIALAPRGRRLRAVALTGATLATAMVVLAVAILIGRAIYLDSIPPDVLGTPAATVVFDTFAEPLRLSLRAVGVLGVLIAMVGYLAGPSSSAAAVRSGARSLLTRVRGRREARQNAVEAFTYRFRVPLYLAVVAVAMLALILWPYPTGGVVVGLAVAAAAALLVITFLARPAPDEPDEAEPGSVAP</sequence>
<keyword evidence="1" id="KW-0472">Membrane</keyword>
<organism evidence="2 3">
    <name type="scientific">Nocardia thailandica</name>
    <dbReference type="NCBI Taxonomy" id="257275"/>
    <lineage>
        <taxon>Bacteria</taxon>
        <taxon>Bacillati</taxon>
        <taxon>Actinomycetota</taxon>
        <taxon>Actinomycetes</taxon>
        <taxon>Mycobacteriales</taxon>
        <taxon>Nocardiaceae</taxon>
        <taxon>Nocardia</taxon>
    </lineage>
</organism>
<feature type="transmembrane region" description="Helical" evidence="1">
    <location>
        <begin position="29"/>
        <end position="52"/>
    </location>
</feature>
<reference evidence="2 3" key="1">
    <citation type="submission" date="2024-10" db="EMBL/GenBank/DDBJ databases">
        <title>The Natural Products Discovery Center: Release of the First 8490 Sequenced Strains for Exploring Actinobacteria Biosynthetic Diversity.</title>
        <authorList>
            <person name="Kalkreuter E."/>
            <person name="Kautsar S.A."/>
            <person name="Yang D."/>
            <person name="Bader C.D."/>
            <person name="Teijaro C.N."/>
            <person name="Fluegel L."/>
            <person name="Davis C.M."/>
            <person name="Simpson J.R."/>
            <person name="Lauterbach L."/>
            <person name="Steele A.D."/>
            <person name="Gui C."/>
            <person name="Meng S."/>
            <person name="Li G."/>
            <person name="Viehrig K."/>
            <person name="Ye F."/>
            <person name="Su P."/>
            <person name="Kiefer A.F."/>
            <person name="Nichols A."/>
            <person name="Cepeda A.J."/>
            <person name="Yan W."/>
            <person name="Fan B."/>
            <person name="Jiang Y."/>
            <person name="Adhikari A."/>
            <person name="Zheng C.-J."/>
            <person name="Schuster L."/>
            <person name="Cowan T.M."/>
            <person name="Smanski M.J."/>
            <person name="Chevrette M.G."/>
            <person name="De Carvalho L.P.S."/>
            <person name="Shen B."/>
        </authorList>
    </citation>
    <scope>NUCLEOTIDE SEQUENCE [LARGE SCALE GENOMIC DNA]</scope>
    <source>
        <strain evidence="2 3">NPDC004045</strain>
    </source>
</reference>
<proteinExistence type="predicted"/>
<keyword evidence="1" id="KW-0812">Transmembrane</keyword>
<accession>A0ABW6PSY4</accession>
<feature type="transmembrane region" description="Helical" evidence="1">
    <location>
        <begin position="265"/>
        <end position="291"/>
    </location>
</feature>
<keyword evidence="1" id="KW-1133">Transmembrane helix</keyword>
<keyword evidence="3" id="KW-1185">Reference proteome</keyword>
<dbReference type="Proteomes" id="UP001601444">
    <property type="component" value="Unassembled WGS sequence"/>
</dbReference>
<feature type="transmembrane region" description="Helical" evidence="1">
    <location>
        <begin position="241"/>
        <end position="258"/>
    </location>
</feature>
<name>A0ABW6PSY4_9NOCA</name>
<dbReference type="RefSeq" id="WP_387701913.1">
    <property type="nucleotide sequence ID" value="NZ_JBIAMX010000014.1"/>
</dbReference>
<feature type="transmembrane region" description="Helical" evidence="1">
    <location>
        <begin position="318"/>
        <end position="338"/>
    </location>
</feature>
<evidence type="ECO:0000313" key="3">
    <source>
        <dbReference type="Proteomes" id="UP001601444"/>
    </source>
</evidence>
<feature type="transmembrane region" description="Helical" evidence="1">
    <location>
        <begin position="377"/>
        <end position="396"/>
    </location>
</feature>
<evidence type="ECO:0008006" key="4">
    <source>
        <dbReference type="Google" id="ProtNLM"/>
    </source>
</evidence>
<evidence type="ECO:0000256" key="1">
    <source>
        <dbReference type="SAM" id="Phobius"/>
    </source>
</evidence>
<protein>
    <recommendedName>
        <fullName evidence="4">Integral membrane protein</fullName>
    </recommendedName>
</protein>
<gene>
    <name evidence="2" type="ORF">ACFYTF_21820</name>
</gene>